<dbReference type="EMBL" id="JADKNH010000008">
    <property type="protein sequence ID" value="MBF4694259.1"/>
    <property type="molecule type" value="Genomic_DNA"/>
</dbReference>
<gene>
    <name evidence="1" type="ORF">ISU02_14140</name>
</gene>
<evidence type="ECO:0000313" key="1">
    <source>
        <dbReference type="EMBL" id="MBF4694259.1"/>
    </source>
</evidence>
<sequence length="179" mass="20576">MEKLLTLPYSLRQFIIVEQDEIIEAKRSEELKKIEIESNENTIEKKSTLKTVIETLAKSMTISMGVSGILVEVIIKSIEKQKEISKKINVNYLSYTETSKLKFHIGHPRENELYVAHPTRAGVYYPINDFHKKVFEHKFAELNSLLMNLGAKKIEVEYISGWDFEAMSQLDVPVKGGEN</sequence>
<evidence type="ECO:0000313" key="2">
    <source>
        <dbReference type="Proteomes" id="UP000614200"/>
    </source>
</evidence>
<accession>A0ABR9ZUX7</accession>
<dbReference type="Proteomes" id="UP000614200">
    <property type="component" value="Unassembled WGS sequence"/>
</dbReference>
<keyword evidence="2" id="KW-1185">Reference proteome</keyword>
<comment type="caution">
    <text evidence="1">The sequence shown here is derived from an EMBL/GenBank/DDBJ whole genome shotgun (WGS) entry which is preliminary data.</text>
</comment>
<organism evidence="1 2">
    <name type="scientific">Fusibacter ferrireducens</name>
    <dbReference type="NCBI Taxonomy" id="2785058"/>
    <lineage>
        <taxon>Bacteria</taxon>
        <taxon>Bacillati</taxon>
        <taxon>Bacillota</taxon>
        <taxon>Clostridia</taxon>
        <taxon>Eubacteriales</taxon>
        <taxon>Eubacteriales Family XII. Incertae Sedis</taxon>
        <taxon>Fusibacter</taxon>
    </lineage>
</organism>
<protein>
    <submittedName>
        <fullName evidence="1">Uncharacterized protein</fullName>
    </submittedName>
</protein>
<name>A0ABR9ZUX7_9FIRM</name>
<dbReference type="RefSeq" id="WP_194702495.1">
    <property type="nucleotide sequence ID" value="NZ_JADKNH010000008.1"/>
</dbReference>
<proteinExistence type="predicted"/>
<reference evidence="1 2" key="1">
    <citation type="submission" date="2020-11" db="EMBL/GenBank/DDBJ databases">
        <title>Fusibacter basophilias sp. nov.</title>
        <authorList>
            <person name="Qiu D."/>
        </authorList>
    </citation>
    <scope>NUCLEOTIDE SEQUENCE [LARGE SCALE GENOMIC DNA]</scope>
    <source>
        <strain evidence="1 2">Q10-2</strain>
    </source>
</reference>